<dbReference type="Proteomes" id="UP000199659">
    <property type="component" value="Unassembled WGS sequence"/>
</dbReference>
<dbReference type="OrthoDB" id="9812611at2"/>
<protein>
    <submittedName>
        <fullName evidence="2">Prophage antirepressor</fullName>
    </submittedName>
</protein>
<evidence type="ECO:0000313" key="3">
    <source>
        <dbReference type="Proteomes" id="UP000199659"/>
    </source>
</evidence>
<dbReference type="Pfam" id="PF03374">
    <property type="entry name" value="ANT"/>
    <property type="match status" value="1"/>
</dbReference>
<gene>
    <name evidence="2" type="ORF">SAMN05661086_03688</name>
</gene>
<proteinExistence type="predicted"/>
<organism evidence="2 3">
    <name type="scientific">Anaeromicropila populeti</name>
    <dbReference type="NCBI Taxonomy" id="37658"/>
    <lineage>
        <taxon>Bacteria</taxon>
        <taxon>Bacillati</taxon>
        <taxon>Bacillota</taxon>
        <taxon>Clostridia</taxon>
        <taxon>Lachnospirales</taxon>
        <taxon>Lachnospiraceae</taxon>
        <taxon>Anaeromicropila</taxon>
    </lineage>
</organism>
<dbReference type="Pfam" id="PF02498">
    <property type="entry name" value="Bro-N"/>
    <property type="match status" value="1"/>
</dbReference>
<feature type="domain" description="Bro-N" evidence="1">
    <location>
        <begin position="1"/>
        <end position="105"/>
    </location>
</feature>
<dbReference type="PANTHER" id="PTHR36180">
    <property type="entry name" value="DNA-BINDING PROTEIN-RELATED-RELATED"/>
    <property type="match status" value="1"/>
</dbReference>
<dbReference type="RefSeq" id="WP_092564358.1">
    <property type="nucleotide sequence ID" value="NZ_FOYZ01000027.1"/>
</dbReference>
<dbReference type="PROSITE" id="PS51750">
    <property type="entry name" value="BRO_N"/>
    <property type="match status" value="1"/>
</dbReference>
<name>A0A1I6LZA1_9FIRM</name>
<dbReference type="InterPro" id="IPR005039">
    <property type="entry name" value="Ant_C"/>
</dbReference>
<dbReference type="InterPro" id="IPR003497">
    <property type="entry name" value="BRO_N_domain"/>
</dbReference>
<reference evidence="2 3" key="1">
    <citation type="submission" date="2016-10" db="EMBL/GenBank/DDBJ databases">
        <authorList>
            <person name="de Groot N.N."/>
        </authorList>
    </citation>
    <scope>NUCLEOTIDE SEQUENCE [LARGE SCALE GENOMIC DNA]</scope>
    <source>
        <strain evidence="2 3">743A</strain>
    </source>
</reference>
<dbReference type="STRING" id="37658.SAMN05661086_03688"/>
<dbReference type="GO" id="GO:0003677">
    <property type="term" value="F:DNA binding"/>
    <property type="evidence" value="ECO:0007669"/>
    <property type="project" value="InterPro"/>
</dbReference>
<accession>A0A1I6LZA1</accession>
<dbReference type="EMBL" id="FOYZ01000027">
    <property type="protein sequence ID" value="SFS08770.1"/>
    <property type="molecule type" value="Genomic_DNA"/>
</dbReference>
<sequence>MSELQIFNNAEFGSIRTLMINDEPYFVGKDVAEILGYTNPQKAVRDHIDEEDKTLNESFTVNGTKGILINESGLYSLILSSKMPNSKKFKRWVTSEVLPIIRKHGVYAVDELLNDPDMLIAALTKLKAEREKNNALMATVAVQNQQIVEMKPKASYYDVVLNCKDLVAISVIAKDYGWSANRMNQYLHEKGIQYKQGNKIWLLYQKYAEMGYTSTKTHSYPGSNGTMHTKVHTYWTQAGRLFIYGLLKADGILPTIEQEDETYVN</sequence>
<dbReference type="PANTHER" id="PTHR36180:SF2">
    <property type="entry name" value="BRO FAMILY PROTEIN"/>
    <property type="match status" value="1"/>
</dbReference>
<dbReference type="AlphaFoldDB" id="A0A1I6LZA1"/>
<evidence type="ECO:0000259" key="1">
    <source>
        <dbReference type="PROSITE" id="PS51750"/>
    </source>
</evidence>
<dbReference type="SMART" id="SM01040">
    <property type="entry name" value="Bro-N"/>
    <property type="match status" value="1"/>
</dbReference>
<evidence type="ECO:0000313" key="2">
    <source>
        <dbReference type="EMBL" id="SFS08770.1"/>
    </source>
</evidence>
<keyword evidence="3" id="KW-1185">Reference proteome</keyword>